<dbReference type="EMBL" id="KI979337">
    <property type="protein sequence ID" value="EXK80511.1"/>
    <property type="molecule type" value="Genomic_DNA"/>
</dbReference>
<evidence type="ECO:0000313" key="3">
    <source>
        <dbReference type="Proteomes" id="UP000030663"/>
    </source>
</evidence>
<dbReference type="PANTHER" id="PTHR33112">
    <property type="entry name" value="DOMAIN PROTEIN, PUTATIVE-RELATED"/>
    <property type="match status" value="1"/>
</dbReference>
<dbReference type="AlphaFoldDB" id="X0BFC0"/>
<sequence length="427" mass="47234">MATPPRPSTLADNSPQWASGCPTCMAIWLLFSGPESAPDINLGSYEEALSTACPRHKELIQEFVHCIHSEEPNNQSFDRSDFGFRKPRQGFSISISQSVSGSGHLWNLLLVKKDDVPEHPGNGRSTRPAWLVDVQKQCVVPGHEPVDYVAISYTYGSHTPPVITSTAFKGLQKPFALETPEFSDFASPIIRHAMYLTSAVDERCLWADALCVTHHDPKAASEQLRSMGSIYVNAVAIIIATDGDSRSGVPGLKGMSNPQGLSQNVIAFGDERLILRNTSFLDEMIFFPTQRQSYYQRGRTCQEYALAKRKIIFNNLEIHWIDNELHLQSNIVLDGFPDETHLFAAILTNTTSGRCPLRKMPSLLSPVYYQSSVEPSNVDFCMGFQRCSSSIVSAGEHLGRKVCNAAPRQADLSKVVSNLPTFLRGRG</sequence>
<dbReference type="Proteomes" id="UP000030663">
    <property type="component" value="Unassembled WGS sequence"/>
</dbReference>
<proteinExistence type="predicted"/>
<dbReference type="OrthoDB" id="5135333at2759"/>
<gene>
    <name evidence="2" type="ORF">FOQG_14946</name>
</gene>
<dbReference type="InterPro" id="IPR010730">
    <property type="entry name" value="HET"/>
</dbReference>
<evidence type="ECO:0000259" key="1">
    <source>
        <dbReference type="Pfam" id="PF06985"/>
    </source>
</evidence>
<feature type="domain" description="Heterokaryon incompatibility" evidence="1">
    <location>
        <begin position="148"/>
        <end position="303"/>
    </location>
</feature>
<dbReference type="Pfam" id="PF06985">
    <property type="entry name" value="HET"/>
    <property type="match status" value="1"/>
</dbReference>
<dbReference type="PANTHER" id="PTHR33112:SF16">
    <property type="entry name" value="HETEROKARYON INCOMPATIBILITY DOMAIN-CONTAINING PROTEIN"/>
    <property type="match status" value="1"/>
</dbReference>
<reference evidence="2 3" key="1">
    <citation type="submission" date="2011-11" db="EMBL/GenBank/DDBJ databases">
        <title>The Genome Sequence of Fusarium oxysporum PHW815.</title>
        <authorList>
            <consortium name="The Broad Institute Genome Sequencing Platform"/>
            <person name="Ma L.-J."/>
            <person name="Gale L.R."/>
            <person name="Schwartz D.C."/>
            <person name="Zhou S."/>
            <person name="Corby-Kistler H."/>
            <person name="Young S.K."/>
            <person name="Zeng Q."/>
            <person name="Gargeya S."/>
            <person name="Fitzgerald M."/>
            <person name="Haas B."/>
            <person name="Abouelleil A."/>
            <person name="Alvarado L."/>
            <person name="Arachchi H.M."/>
            <person name="Berlin A."/>
            <person name="Brown A."/>
            <person name="Chapman S.B."/>
            <person name="Chen Z."/>
            <person name="Dunbar C."/>
            <person name="Freedman E."/>
            <person name="Gearin G."/>
            <person name="Goldberg J."/>
            <person name="Griggs A."/>
            <person name="Gujja S."/>
            <person name="Heiman D."/>
            <person name="Howarth C."/>
            <person name="Larson L."/>
            <person name="Lui A."/>
            <person name="MacDonald P.J.P."/>
            <person name="Montmayeur A."/>
            <person name="Murphy C."/>
            <person name="Neiman D."/>
            <person name="Pearson M."/>
            <person name="Priest M."/>
            <person name="Roberts A."/>
            <person name="Saif S."/>
            <person name="Shea T."/>
            <person name="Shenoy N."/>
            <person name="Sisk P."/>
            <person name="Stolte C."/>
            <person name="Sykes S."/>
            <person name="Wortman J."/>
            <person name="Nusbaum C."/>
            <person name="Birren B."/>
        </authorList>
    </citation>
    <scope>NUCLEOTIDE SEQUENCE [LARGE SCALE GENOMIC DNA]</scope>
    <source>
        <strain evidence="2 3">54005</strain>
    </source>
</reference>
<accession>X0BFC0</accession>
<keyword evidence="3" id="KW-1185">Reference proteome</keyword>
<name>X0BFC0_FUSOX</name>
<evidence type="ECO:0000313" key="2">
    <source>
        <dbReference type="EMBL" id="EXK80511.1"/>
    </source>
</evidence>
<dbReference type="HOGENOM" id="CLU_642570_0_0_1"/>
<organism evidence="2 3">
    <name type="scientific">Fusarium oxysporum f. sp. raphani 54005</name>
    <dbReference type="NCBI Taxonomy" id="1089458"/>
    <lineage>
        <taxon>Eukaryota</taxon>
        <taxon>Fungi</taxon>
        <taxon>Dikarya</taxon>
        <taxon>Ascomycota</taxon>
        <taxon>Pezizomycotina</taxon>
        <taxon>Sordariomycetes</taxon>
        <taxon>Hypocreomycetidae</taxon>
        <taxon>Hypocreales</taxon>
        <taxon>Nectriaceae</taxon>
        <taxon>Fusarium</taxon>
        <taxon>Fusarium oxysporum species complex</taxon>
    </lineage>
</organism>
<protein>
    <recommendedName>
        <fullName evidence="1">Heterokaryon incompatibility domain-containing protein</fullName>
    </recommendedName>
</protein>